<evidence type="ECO:0000313" key="5">
    <source>
        <dbReference type="Ensembl" id="ENSPCEP00000005272.1"/>
    </source>
</evidence>
<dbReference type="SUPFAM" id="SSF48371">
    <property type="entry name" value="ARM repeat"/>
    <property type="match status" value="1"/>
</dbReference>
<dbReference type="InterPro" id="IPR016024">
    <property type="entry name" value="ARM-type_fold"/>
</dbReference>
<name>A0A8C8RGD0_9SAUR</name>
<evidence type="ECO:0000313" key="6">
    <source>
        <dbReference type="Proteomes" id="UP000694393"/>
    </source>
</evidence>
<evidence type="ECO:0000256" key="1">
    <source>
        <dbReference type="ARBA" id="ARBA00022737"/>
    </source>
</evidence>
<dbReference type="GO" id="GO:0003824">
    <property type="term" value="F:catalytic activity"/>
    <property type="evidence" value="ECO:0007669"/>
    <property type="project" value="InterPro"/>
</dbReference>
<dbReference type="Ensembl" id="ENSPCET00000005460.1">
    <property type="protein sequence ID" value="ENSPCEP00000005272.1"/>
    <property type="gene ID" value="ENSPCEG00000004269.1"/>
</dbReference>
<evidence type="ECO:0000259" key="4">
    <source>
        <dbReference type="Pfam" id="PF23227"/>
    </source>
</evidence>
<reference evidence="5" key="1">
    <citation type="submission" date="2025-08" db="UniProtKB">
        <authorList>
            <consortium name="Ensembl"/>
        </authorList>
    </citation>
    <scope>IDENTIFICATION</scope>
</reference>
<proteinExistence type="predicted"/>
<dbReference type="PANTHER" id="PTHR23120">
    <property type="entry name" value="MAESTRO-RELATED HEAT DOMAIN-CONTAINING"/>
    <property type="match status" value="1"/>
</dbReference>
<dbReference type="InterPro" id="IPR048465">
    <property type="entry name" value="Maestro-like_HEAT"/>
</dbReference>
<organism evidence="5 6">
    <name type="scientific">Pelusios castaneus</name>
    <name type="common">West African mud turtle</name>
    <dbReference type="NCBI Taxonomy" id="367368"/>
    <lineage>
        <taxon>Eukaryota</taxon>
        <taxon>Metazoa</taxon>
        <taxon>Chordata</taxon>
        <taxon>Craniata</taxon>
        <taxon>Vertebrata</taxon>
        <taxon>Euteleostomi</taxon>
        <taxon>Archelosauria</taxon>
        <taxon>Testudinata</taxon>
        <taxon>Testudines</taxon>
        <taxon>Pleurodira</taxon>
        <taxon>Pelomedusidae</taxon>
        <taxon>Pelusios</taxon>
    </lineage>
</organism>
<dbReference type="InterPro" id="IPR005135">
    <property type="entry name" value="Endo/exonuclease/phosphatase"/>
</dbReference>
<dbReference type="InterPro" id="IPR045206">
    <property type="entry name" value="Maestro_heat-like_prot"/>
</dbReference>
<dbReference type="Gene3D" id="3.60.10.10">
    <property type="entry name" value="Endonuclease/exonuclease/phosphatase"/>
    <property type="match status" value="1"/>
</dbReference>
<accession>A0A8C8RGD0</accession>
<dbReference type="PANTHER" id="PTHR23120:SF40">
    <property type="entry name" value="MAESTRO HEAT-LIKE REPEAT-CONTAINING PROTEIN FAMILY MEMBER 6"/>
    <property type="match status" value="1"/>
</dbReference>
<dbReference type="SUPFAM" id="SSF56219">
    <property type="entry name" value="DNase I-like"/>
    <property type="match status" value="1"/>
</dbReference>
<dbReference type="InterPro" id="IPR036691">
    <property type="entry name" value="Endo/exonu/phosph_ase_sf"/>
</dbReference>
<protein>
    <submittedName>
        <fullName evidence="5">Maestro heat like repeat family member 6</fullName>
    </submittedName>
</protein>
<feature type="domain" description="Endonuclease/exonuclease/phosphatase" evidence="2">
    <location>
        <begin position="535"/>
        <end position="641"/>
    </location>
</feature>
<dbReference type="InterPro" id="IPR055406">
    <property type="entry name" value="HEAT_Maestro"/>
</dbReference>
<keyword evidence="1" id="KW-0677">Repeat</keyword>
<dbReference type="GO" id="GO:0005737">
    <property type="term" value="C:cytoplasm"/>
    <property type="evidence" value="ECO:0007669"/>
    <property type="project" value="TreeGrafter"/>
</dbReference>
<keyword evidence="6" id="KW-1185">Reference proteome</keyword>
<dbReference type="Pfam" id="PF21047">
    <property type="entry name" value="HEAT_Maestro"/>
    <property type="match status" value="1"/>
</dbReference>
<sequence length="732" mass="82978">VSLTNLVLMTVAGLNDSDNPSEAATATLAGILQNHRAEMKEKVRGQVLREMEIGVLYAAEGRARRAALRIVCLLAEEYPEDVVSSLLRHSLPCDSSAAEMWKGLCRNLEINAKVMWQLLRELKHRPRLQETLCEMLTIFVCIGAMRGFYPQLFLALLTQVHYLVGLPGYTEVTRQERGSQNSCAVEALKTLLIRDRQEIVLPWMEKAGGWALLSSAEGYLEGVLLLARAVVTYGNHHLSGFLANTIPNLRTEDEEKTLTAMAFFAGLLRSKSVTKVLPKCNILGKLEGWRMDPRPTVRWLSLHGLGNMALHRQKVTATCDRLLPRSGLVLCTAVKPQSESVASITERLLCAEVSLFVYYSQDRAKVRSSTIGLFGNLLQGLNMKCKSIMQEQVLSSLVPLLLHLQDQDQEVVESCEWTLARCNDFMGWNLLEDIFTMAHYDNQQALCDICKHLVFYDIIGITETWWDNLRDWSTAMDGYKLFRKDRQGRRGGGVALYVKELYDCSELHCKSGNKMVESLWVKFRGECNKGDVMVGVCYRPPDQKEEVDEAFYGQLTEVSRSQALVFMGDFNYPDICWEGNTAVHRQSRKFLENIEDNFLVQMLEEPTRGLAPLDLLLTNREELIGEVEVNGNLGSSDHEMVEFRILINGRKEKSRTHILDFRKADFGSLRELMGRVPWEADLKGKGVQDSWLYFKETLLEAQEDNIPMCRKNSKCGWRPAWLSKGTLRGAET</sequence>
<dbReference type="Pfam" id="PF14529">
    <property type="entry name" value="Exo_endo_phos_2"/>
    <property type="match status" value="1"/>
</dbReference>
<evidence type="ECO:0000259" key="2">
    <source>
        <dbReference type="Pfam" id="PF14529"/>
    </source>
</evidence>
<evidence type="ECO:0000259" key="3">
    <source>
        <dbReference type="Pfam" id="PF21047"/>
    </source>
</evidence>
<dbReference type="AlphaFoldDB" id="A0A8C8RGD0"/>
<dbReference type="Pfam" id="PF23227">
    <property type="entry name" value="HEAT_MROH2B_C"/>
    <property type="match status" value="1"/>
</dbReference>
<dbReference type="Proteomes" id="UP000694393">
    <property type="component" value="Unplaced"/>
</dbReference>
<reference evidence="5" key="2">
    <citation type="submission" date="2025-09" db="UniProtKB">
        <authorList>
            <consortium name="Ensembl"/>
        </authorList>
    </citation>
    <scope>IDENTIFICATION</scope>
</reference>
<feature type="domain" description="Maestro/Maestro-like HEAT-repeats" evidence="4">
    <location>
        <begin position="282"/>
        <end position="454"/>
    </location>
</feature>
<feature type="domain" description="Maestro-like HEAT-repeats" evidence="3">
    <location>
        <begin position="3"/>
        <end position="115"/>
    </location>
</feature>